<organism evidence="2 3">
    <name type="scientific">Bdellovibrio bacteriovorus</name>
    <dbReference type="NCBI Taxonomy" id="959"/>
    <lineage>
        <taxon>Bacteria</taxon>
        <taxon>Pseudomonadati</taxon>
        <taxon>Bdellovibrionota</taxon>
        <taxon>Bdellovibrionia</taxon>
        <taxon>Bdellovibrionales</taxon>
        <taxon>Pseudobdellovibrionaceae</taxon>
        <taxon>Bdellovibrio</taxon>
    </lineage>
</organism>
<accession>A0A150WVG5</accession>
<comment type="caution">
    <text evidence="2">The sequence shown here is derived from an EMBL/GenBank/DDBJ whole genome shotgun (WGS) entry which is preliminary data.</text>
</comment>
<evidence type="ECO:0000313" key="1">
    <source>
        <dbReference type="EMBL" id="KYG68614.1"/>
    </source>
</evidence>
<dbReference type="EMBL" id="LUKD01000001">
    <property type="protein sequence ID" value="KYG68614.1"/>
    <property type="molecule type" value="Genomic_DNA"/>
</dbReference>
<proteinExistence type="predicted"/>
<dbReference type="RefSeq" id="WP_063205307.1">
    <property type="nucleotide sequence ID" value="NZ_CP168967.1"/>
</dbReference>
<dbReference type="EMBL" id="LUKF01000001">
    <property type="protein sequence ID" value="KYG70537.1"/>
    <property type="molecule type" value="Genomic_DNA"/>
</dbReference>
<dbReference type="Proteomes" id="UP000075799">
    <property type="component" value="Unassembled WGS sequence"/>
</dbReference>
<name>A0A150WVG5_BDEBC</name>
<evidence type="ECO:0000313" key="3">
    <source>
        <dbReference type="Proteomes" id="UP000075391"/>
    </source>
</evidence>
<dbReference type="Proteomes" id="UP000075391">
    <property type="component" value="Unassembled WGS sequence"/>
</dbReference>
<gene>
    <name evidence="2" type="ORF">AZI85_00920</name>
    <name evidence="1" type="ORF">AZI87_05090</name>
</gene>
<dbReference type="AlphaFoldDB" id="A0A150WVG5"/>
<protein>
    <submittedName>
        <fullName evidence="2">Uncharacterized protein</fullName>
    </submittedName>
</protein>
<evidence type="ECO:0000313" key="2">
    <source>
        <dbReference type="EMBL" id="KYG70537.1"/>
    </source>
</evidence>
<sequence length="135" mass="15345">MGDDSSRSIVKALKNEWSLFWEAFQGEETPSDDSFKTGKLEVLTSEQIHEMTKALVEDRKKLNQKMETVSKEIDLNSAKLESLRLVGAEDSDTIARINELTDLGQSMTTALTKLDQQLRVIREQQDRLQDDLITS</sequence>
<dbReference type="OrthoDB" id="5295170at2"/>
<evidence type="ECO:0000313" key="4">
    <source>
        <dbReference type="Proteomes" id="UP000075799"/>
    </source>
</evidence>
<reference evidence="3 4" key="1">
    <citation type="submission" date="2016-03" db="EMBL/GenBank/DDBJ databases">
        <authorList>
            <person name="Ploux O."/>
        </authorList>
    </citation>
    <scope>NUCLEOTIDE SEQUENCE [LARGE SCALE GENOMIC DNA]</scope>
    <source>
        <strain evidence="2 3">BER2</strain>
        <strain evidence="1 4">EC13</strain>
    </source>
</reference>